<dbReference type="AlphaFoldDB" id="A0AAF0PU62"/>
<protein>
    <submittedName>
        <fullName evidence="1">Uncharacterized protein</fullName>
    </submittedName>
</protein>
<evidence type="ECO:0000313" key="2">
    <source>
        <dbReference type="Proteomes" id="UP001234989"/>
    </source>
</evidence>
<accession>A0AAF0PU62</accession>
<gene>
    <name evidence="1" type="ORF">MTR67_001384</name>
</gene>
<evidence type="ECO:0000313" key="1">
    <source>
        <dbReference type="EMBL" id="WMV07999.1"/>
    </source>
</evidence>
<reference evidence="1" key="1">
    <citation type="submission" date="2023-08" db="EMBL/GenBank/DDBJ databases">
        <title>A de novo genome assembly of Solanum verrucosum Schlechtendal, a Mexican diploid species geographically isolated from the other diploid A-genome species in potato relatives.</title>
        <authorList>
            <person name="Hosaka K."/>
        </authorList>
    </citation>
    <scope>NUCLEOTIDE SEQUENCE</scope>
    <source>
        <tissue evidence="1">Young leaves</tissue>
    </source>
</reference>
<proteinExistence type="predicted"/>
<name>A0AAF0PU62_SOLVR</name>
<organism evidence="1 2">
    <name type="scientific">Solanum verrucosum</name>
    <dbReference type="NCBI Taxonomy" id="315347"/>
    <lineage>
        <taxon>Eukaryota</taxon>
        <taxon>Viridiplantae</taxon>
        <taxon>Streptophyta</taxon>
        <taxon>Embryophyta</taxon>
        <taxon>Tracheophyta</taxon>
        <taxon>Spermatophyta</taxon>
        <taxon>Magnoliopsida</taxon>
        <taxon>eudicotyledons</taxon>
        <taxon>Gunneridae</taxon>
        <taxon>Pentapetalae</taxon>
        <taxon>asterids</taxon>
        <taxon>lamiids</taxon>
        <taxon>Solanales</taxon>
        <taxon>Solanaceae</taxon>
        <taxon>Solanoideae</taxon>
        <taxon>Solaneae</taxon>
        <taxon>Solanum</taxon>
    </lineage>
</organism>
<keyword evidence="2" id="KW-1185">Reference proteome</keyword>
<dbReference type="EMBL" id="CP133612">
    <property type="protein sequence ID" value="WMV07999.1"/>
    <property type="molecule type" value="Genomic_DNA"/>
</dbReference>
<dbReference type="Proteomes" id="UP001234989">
    <property type="component" value="Chromosome 1"/>
</dbReference>
<sequence>MAQFSYNLQRSESTGCTPFELATGQQPQTPHSLSAAFEEKSLVAYHLAKGWGEQFDTAKSYLDKAASNMKKFVDRKRHPTDYKEGDMVLARSHTRWSYLHTSKSIWCFMQASSSPYHEDKEDTSQNQSRRAPITVTTSHDLEIEAIIDYQAKRKRGKKASAILIVHWKGQSPEEATCQLVSTLVIAFVLPSSSPTTLRFQANTLPFLGDEHAQKVPYASLCLACPSCLANTQAP</sequence>